<evidence type="ECO:0000313" key="1">
    <source>
        <dbReference type="EMBL" id="CDQ02492.1"/>
    </source>
</evidence>
<proteinExistence type="predicted"/>
<name>A0A1I9G669_BRUMA</name>
<reference evidence="1" key="1">
    <citation type="journal article" date="2007" name="Science">
        <title>Draft genome of the filarial nematode parasite Brugia malayi.</title>
        <authorList>
            <person name="Ghedin E."/>
            <person name="Wang S."/>
            <person name="Spiro D."/>
            <person name="Caler E."/>
            <person name="Zhao Q."/>
            <person name="Crabtree J."/>
            <person name="Allen J.E."/>
            <person name="Delcher A.L."/>
            <person name="Guiliano D.B."/>
            <person name="Miranda-Saavedra D."/>
            <person name="Angiuoli S.V."/>
            <person name="Creasy T."/>
            <person name="Amedeo P."/>
            <person name="Haas B."/>
            <person name="El-Sayed N.M."/>
            <person name="Wortman J.R."/>
            <person name="Feldblyum T."/>
            <person name="Tallon L."/>
            <person name="Schatz M."/>
            <person name="Shumway M."/>
            <person name="Koo H."/>
            <person name="Salzberg S.L."/>
            <person name="Schobel S."/>
            <person name="Pertea M."/>
            <person name="Pop M."/>
            <person name="White O."/>
            <person name="Barton G.J."/>
            <person name="Carlow C.K."/>
            <person name="Crawford M.J."/>
            <person name="Daub J."/>
            <person name="Dimmic M.W."/>
            <person name="Estes C.F."/>
            <person name="Foster J.M."/>
            <person name="Ganatra M."/>
            <person name="Gregory W.F."/>
            <person name="Johnson N.M."/>
            <person name="Jin J."/>
            <person name="Komuniecki R."/>
            <person name="Korf I."/>
            <person name="Kumar S."/>
            <person name="Laney S."/>
            <person name="Li B.W."/>
            <person name="Li W."/>
            <person name="Lindblom T.H."/>
            <person name="Lustigman S."/>
            <person name="Ma D."/>
            <person name="Maina C.V."/>
            <person name="Martin D.M."/>
            <person name="McCarter J.P."/>
            <person name="McReynolds L."/>
            <person name="Mitreva M."/>
            <person name="Nutman T.B."/>
            <person name="Parkinson J."/>
            <person name="Peregrin-Alvarez J.M."/>
            <person name="Poole C."/>
            <person name="Ren Q."/>
            <person name="Saunders L."/>
            <person name="Sluder A.E."/>
            <person name="Smith K."/>
            <person name="Stanke M."/>
            <person name="Unnasch T.R."/>
            <person name="Ware J."/>
            <person name="Wei A.D."/>
            <person name="Weil G."/>
            <person name="Williams D.J."/>
            <person name="Zhang Y."/>
            <person name="Williams S.A."/>
            <person name="Fraser-Liggett C."/>
            <person name="Slatko B."/>
            <person name="Blaxter M.L."/>
            <person name="Scott A.L."/>
        </authorList>
    </citation>
    <scope>NUCLEOTIDE SEQUENCE</scope>
    <source>
        <strain evidence="1">FR3</strain>
    </source>
</reference>
<organism evidence="1">
    <name type="scientific">Brugia malayi</name>
    <name type="common">Filarial nematode worm</name>
    <dbReference type="NCBI Taxonomy" id="6279"/>
    <lineage>
        <taxon>Eukaryota</taxon>
        <taxon>Metazoa</taxon>
        <taxon>Ecdysozoa</taxon>
        <taxon>Nematoda</taxon>
        <taxon>Chromadorea</taxon>
        <taxon>Rhabditida</taxon>
        <taxon>Spirurina</taxon>
        <taxon>Spiruromorpha</taxon>
        <taxon>Filarioidea</taxon>
        <taxon>Onchocercidae</taxon>
        <taxon>Brugia</taxon>
    </lineage>
</organism>
<protein>
    <submittedName>
        <fullName evidence="1">Bm13224</fullName>
    </submittedName>
</protein>
<sequence>MMVDALIVISFLPLTTVTIATFNDDLISLRWIIREMGNEVMERFGVKYSVQV</sequence>
<reference evidence="1" key="2">
    <citation type="submission" date="2012-12" db="EMBL/GenBank/DDBJ databases">
        <authorList>
            <consortium name="WormBase Consortium"/>
            <person name="Ghedin E."/>
            <person name="Paulini M."/>
        </authorList>
    </citation>
    <scope>NUCLEOTIDE SEQUENCE</scope>
    <source>
        <strain evidence="1">FR3</strain>
    </source>
</reference>
<dbReference type="EMBL" id="LN857024">
    <property type="protein sequence ID" value="CDQ02492.1"/>
    <property type="molecule type" value="Genomic_DNA"/>
</dbReference>
<accession>A0A1I9G669</accession>
<gene>
    <name evidence="1" type="primary">Bm13224</name>
    <name evidence="1" type="ORF">BM_Bm13224</name>
</gene>
<dbReference type="AlphaFoldDB" id="A0A1I9G669"/>